<dbReference type="PANTHER" id="PTHR42188:SF1">
    <property type="entry name" value="23S RRNA-SPECIFIC ENDONUCLEASE VAPC20"/>
    <property type="match status" value="1"/>
</dbReference>
<dbReference type="EMBL" id="DRQG01000123">
    <property type="protein sequence ID" value="HGY56680.1"/>
    <property type="molecule type" value="Genomic_DNA"/>
</dbReference>
<proteinExistence type="predicted"/>
<protein>
    <submittedName>
        <fullName evidence="2">PIN domain-containing protein</fullName>
    </submittedName>
</protein>
<dbReference type="InterPro" id="IPR039018">
    <property type="entry name" value="VapC20-like"/>
</dbReference>
<evidence type="ECO:0000313" key="2">
    <source>
        <dbReference type="EMBL" id="HGY56680.1"/>
    </source>
</evidence>
<dbReference type="InterPro" id="IPR002716">
    <property type="entry name" value="PIN_dom"/>
</dbReference>
<feature type="domain" description="PIN" evidence="1">
    <location>
        <begin position="7"/>
        <end position="136"/>
    </location>
</feature>
<sequence length="143" mass="16626">MKIMTCFVDSSAWVALVDSTNPKHAAAKAYFENLLDNNAKIITNNTVLDEAVMELSSSINKKTAQKFMQIIDESIITIHLRMDWISRRVRKQVLNQFLKSESTDLELRHFYILETLRRKNADIIFTFDQRLKETGFPLMPQES</sequence>
<dbReference type="GO" id="GO:0004521">
    <property type="term" value="F:RNA endonuclease activity"/>
    <property type="evidence" value="ECO:0007669"/>
    <property type="project" value="InterPro"/>
</dbReference>
<organism evidence="2">
    <name type="scientific">Caldithrix abyssi</name>
    <dbReference type="NCBI Taxonomy" id="187145"/>
    <lineage>
        <taxon>Bacteria</taxon>
        <taxon>Pseudomonadati</taxon>
        <taxon>Calditrichota</taxon>
        <taxon>Calditrichia</taxon>
        <taxon>Calditrichales</taxon>
        <taxon>Calditrichaceae</taxon>
        <taxon>Caldithrix</taxon>
    </lineage>
</organism>
<accession>A0A7V4U276</accession>
<dbReference type="InterPro" id="IPR029060">
    <property type="entry name" value="PIN-like_dom_sf"/>
</dbReference>
<dbReference type="Gene3D" id="3.40.50.1010">
    <property type="entry name" value="5'-nuclease"/>
    <property type="match status" value="1"/>
</dbReference>
<reference evidence="2" key="1">
    <citation type="journal article" date="2020" name="mSystems">
        <title>Genome- and Community-Level Interaction Insights into Carbon Utilization and Element Cycling Functions of Hydrothermarchaeota in Hydrothermal Sediment.</title>
        <authorList>
            <person name="Zhou Z."/>
            <person name="Liu Y."/>
            <person name="Xu W."/>
            <person name="Pan J."/>
            <person name="Luo Z.H."/>
            <person name="Li M."/>
        </authorList>
    </citation>
    <scope>NUCLEOTIDE SEQUENCE [LARGE SCALE GENOMIC DNA]</scope>
    <source>
        <strain evidence="2">HyVt-577</strain>
    </source>
</reference>
<gene>
    <name evidence="2" type="ORF">ENK44_13310</name>
</gene>
<name>A0A7V4U276_CALAY</name>
<dbReference type="AlphaFoldDB" id="A0A7V4U276"/>
<dbReference type="GO" id="GO:0016075">
    <property type="term" value="P:rRNA catabolic process"/>
    <property type="evidence" value="ECO:0007669"/>
    <property type="project" value="TreeGrafter"/>
</dbReference>
<dbReference type="PANTHER" id="PTHR42188">
    <property type="entry name" value="23S RRNA-SPECIFIC ENDONUCLEASE VAPC20"/>
    <property type="match status" value="1"/>
</dbReference>
<dbReference type="Pfam" id="PF01850">
    <property type="entry name" value="PIN"/>
    <property type="match status" value="1"/>
</dbReference>
<dbReference type="Proteomes" id="UP000885779">
    <property type="component" value="Unassembled WGS sequence"/>
</dbReference>
<dbReference type="SUPFAM" id="SSF88723">
    <property type="entry name" value="PIN domain-like"/>
    <property type="match status" value="1"/>
</dbReference>
<evidence type="ECO:0000259" key="1">
    <source>
        <dbReference type="Pfam" id="PF01850"/>
    </source>
</evidence>
<comment type="caution">
    <text evidence="2">The sequence shown here is derived from an EMBL/GenBank/DDBJ whole genome shotgun (WGS) entry which is preliminary data.</text>
</comment>